<dbReference type="Gene3D" id="1.10.287.950">
    <property type="entry name" value="Methyl-accepting chemotaxis protein"/>
    <property type="match status" value="1"/>
</dbReference>
<feature type="domain" description="Methyl-accepting transducer" evidence="11">
    <location>
        <begin position="293"/>
        <end position="550"/>
    </location>
</feature>
<dbReference type="PANTHER" id="PTHR32089:SF112">
    <property type="entry name" value="LYSOZYME-LIKE PROTEIN-RELATED"/>
    <property type="match status" value="1"/>
</dbReference>
<keyword evidence="3 10" id="KW-0812">Transmembrane</keyword>
<dbReference type="PROSITE" id="PS50111">
    <property type="entry name" value="CHEMOTAXIS_TRANSDUC_2"/>
    <property type="match status" value="1"/>
</dbReference>
<keyword evidence="9" id="KW-0175">Coiled coil</keyword>
<feature type="domain" description="HAMP" evidence="12">
    <location>
        <begin position="221"/>
        <end position="274"/>
    </location>
</feature>
<dbReference type="GO" id="GO:0005886">
    <property type="term" value="C:plasma membrane"/>
    <property type="evidence" value="ECO:0007669"/>
    <property type="project" value="UniProtKB-SubCell"/>
</dbReference>
<organism evidence="13">
    <name type="scientific">Metalysinibacillus saudimassiliensis</name>
    <dbReference type="NCBI Taxonomy" id="1461583"/>
    <lineage>
        <taxon>Bacteria</taxon>
        <taxon>Bacillati</taxon>
        <taxon>Bacillota</taxon>
        <taxon>Bacilli</taxon>
        <taxon>Bacillales</taxon>
        <taxon>Caryophanaceae</taxon>
        <taxon>Metalysinibacillus</taxon>
    </lineage>
</organism>
<dbReference type="PANTHER" id="PTHR32089">
    <property type="entry name" value="METHYL-ACCEPTING CHEMOTAXIS PROTEIN MCPB"/>
    <property type="match status" value="1"/>
</dbReference>
<dbReference type="EMBL" id="LN483075">
    <property type="protein sequence ID" value="CEA03154.1"/>
    <property type="molecule type" value="Genomic_DNA"/>
</dbReference>
<dbReference type="PATRIC" id="fig|1461583.4.peg.1412"/>
<comment type="subcellular location">
    <subcellularLocation>
        <location evidence="1">Cell membrane</location>
        <topology evidence="1">Multi-pass membrane protein</topology>
    </subcellularLocation>
</comment>
<dbReference type="InterPro" id="IPR004089">
    <property type="entry name" value="MCPsignal_dom"/>
</dbReference>
<evidence type="ECO:0000259" key="12">
    <source>
        <dbReference type="PROSITE" id="PS50885"/>
    </source>
</evidence>
<evidence type="ECO:0000256" key="6">
    <source>
        <dbReference type="ARBA" id="ARBA00023224"/>
    </source>
</evidence>
<dbReference type="Pfam" id="PF17200">
    <property type="entry name" value="sCache_2"/>
    <property type="match status" value="1"/>
</dbReference>
<dbReference type="InterPro" id="IPR033480">
    <property type="entry name" value="sCache_2"/>
</dbReference>
<gene>
    <name evidence="13" type="primary">mcp4_3</name>
    <name evidence="13" type="ORF">BN1050_01456</name>
</gene>
<evidence type="ECO:0000256" key="8">
    <source>
        <dbReference type="PROSITE-ProRule" id="PRU00284"/>
    </source>
</evidence>
<evidence type="ECO:0000256" key="3">
    <source>
        <dbReference type="ARBA" id="ARBA00022692"/>
    </source>
</evidence>
<evidence type="ECO:0000256" key="10">
    <source>
        <dbReference type="SAM" id="Phobius"/>
    </source>
</evidence>
<feature type="transmembrane region" description="Helical" evidence="10">
    <location>
        <begin position="197"/>
        <end position="220"/>
    </location>
</feature>
<name>A0A078MAC7_9BACL</name>
<dbReference type="CDD" id="cd06225">
    <property type="entry name" value="HAMP"/>
    <property type="match status" value="1"/>
</dbReference>
<accession>A0A078MAC7</accession>
<evidence type="ECO:0000313" key="13">
    <source>
        <dbReference type="EMBL" id="CEA03154.1"/>
    </source>
</evidence>
<dbReference type="CDD" id="cd18774">
    <property type="entry name" value="PDC2_HK_sensor"/>
    <property type="match status" value="1"/>
</dbReference>
<keyword evidence="5 10" id="KW-0472">Membrane</keyword>
<protein>
    <submittedName>
        <fullName evidence="13">Methyl-accepting chemotaxis protein 4</fullName>
    </submittedName>
</protein>
<dbReference type="SMART" id="SM01049">
    <property type="entry name" value="Cache_2"/>
    <property type="match status" value="1"/>
</dbReference>
<dbReference type="GO" id="GO:0007165">
    <property type="term" value="P:signal transduction"/>
    <property type="evidence" value="ECO:0007669"/>
    <property type="project" value="UniProtKB-KW"/>
</dbReference>
<evidence type="ECO:0000256" key="9">
    <source>
        <dbReference type="SAM" id="Coils"/>
    </source>
</evidence>
<reference evidence="13" key="1">
    <citation type="submission" date="2014-07" db="EMBL/GenBank/DDBJ databases">
        <authorList>
            <person name="Urmite Genomes Urmite Genomes"/>
        </authorList>
    </citation>
    <scope>NUCLEOTIDE SEQUENCE</scope>
    <source>
        <strain evidence="13">13S34_air</strain>
    </source>
</reference>
<keyword evidence="2" id="KW-1003">Cell membrane</keyword>
<dbReference type="InterPro" id="IPR003660">
    <property type="entry name" value="HAMP_dom"/>
</dbReference>
<keyword evidence="4 10" id="KW-1133">Transmembrane helix</keyword>
<dbReference type="SUPFAM" id="SSF58104">
    <property type="entry name" value="Methyl-accepting chemotaxis protein (MCP) signaling domain"/>
    <property type="match status" value="1"/>
</dbReference>
<keyword evidence="6 8" id="KW-0807">Transducer</keyword>
<dbReference type="Gene3D" id="6.10.340.10">
    <property type="match status" value="1"/>
</dbReference>
<evidence type="ECO:0000256" key="5">
    <source>
        <dbReference type="ARBA" id="ARBA00023136"/>
    </source>
</evidence>
<proteinExistence type="inferred from homology"/>
<evidence type="ECO:0000259" key="11">
    <source>
        <dbReference type="PROSITE" id="PS50111"/>
    </source>
</evidence>
<comment type="similarity">
    <text evidence="7">Belongs to the methyl-accepting chemotaxis (MCP) protein family.</text>
</comment>
<evidence type="ECO:0000256" key="4">
    <source>
        <dbReference type="ARBA" id="ARBA00022989"/>
    </source>
</evidence>
<dbReference type="Pfam" id="PF00672">
    <property type="entry name" value="HAMP"/>
    <property type="match status" value="1"/>
</dbReference>
<dbReference type="SMART" id="SM00304">
    <property type="entry name" value="HAMP"/>
    <property type="match status" value="1"/>
</dbReference>
<evidence type="ECO:0000256" key="7">
    <source>
        <dbReference type="ARBA" id="ARBA00029447"/>
    </source>
</evidence>
<dbReference type="AlphaFoldDB" id="A0A078MAC7"/>
<dbReference type="HOGENOM" id="CLU_000445_107_19_9"/>
<feature type="coiled-coil region" evidence="9">
    <location>
        <begin position="546"/>
        <end position="580"/>
    </location>
</feature>
<dbReference type="Gene3D" id="3.30.450.20">
    <property type="entry name" value="PAS domain"/>
    <property type="match status" value="1"/>
</dbReference>
<evidence type="ECO:0000256" key="2">
    <source>
        <dbReference type="ARBA" id="ARBA00022475"/>
    </source>
</evidence>
<dbReference type="Pfam" id="PF00015">
    <property type="entry name" value="MCPsignal"/>
    <property type="match status" value="1"/>
</dbReference>
<sequence length="580" mass="63364">MLGYLNTIRGKLTILCLALLLIPSAIMAFVSYTQAKNSLNTLGETVLKNSVETSMQLLESVKRDFYAGNLTLEEAQEEVKTLLLGKQQADGKREITHPADLGETGYLYIVDSKGVLLMHPTREGESLWEEKDTDGEYFIRHVIEAAETGGFTKYYFALPFQTTVAQKVVYAKTDKDWGWTIAAGTYMQDFNAPAKNMLTTILLMLAIAVVIGIVVVSLVARHISSPLASLTKRVREVARGNLTVPLEDLQRRDEVGSLNRNFNEMVGHLKSLITEVEGAIVLIKDTSGNLSAVSEETTAYGDEIVRAITEVSARAEQQATDAESTQETAQQFTEQLNVLHDRNAVMYASSTEMKKSNEQGVQSLQALQVKSAETFTIIERMRTIFAQLTNKMQEIESIVGTISDISDQTNLLALNASIEAARAGEHGKGFAVVAEEVRKLADQTVTATDSVRTTLRGIAEEAAVVTNEMTNTYTIVQAQNQSVASTELAFEELEQAVTHILGAIDEVLTSVSTISESKEIMTAAIDSIAGMSEMNAAASEEVTASVEEQQNAIAIVTRSANELSDEIIALNEAIARFRIR</sequence>
<dbReference type="SMART" id="SM00283">
    <property type="entry name" value="MA"/>
    <property type="match status" value="1"/>
</dbReference>
<evidence type="ECO:0000256" key="1">
    <source>
        <dbReference type="ARBA" id="ARBA00004651"/>
    </source>
</evidence>
<dbReference type="PROSITE" id="PS50885">
    <property type="entry name" value="HAMP"/>
    <property type="match status" value="1"/>
</dbReference>